<reference evidence="1" key="1">
    <citation type="submission" date="2010-05" db="EMBL/GenBank/DDBJ databases">
        <title>The draft genome of Desulfonatronospira thiodismutans ASO3-1.</title>
        <authorList>
            <consortium name="US DOE Joint Genome Institute (JGI-PGF)"/>
            <person name="Lucas S."/>
            <person name="Copeland A."/>
            <person name="Lapidus A."/>
            <person name="Cheng J.-F."/>
            <person name="Bruce D."/>
            <person name="Goodwin L."/>
            <person name="Pitluck S."/>
            <person name="Chertkov O."/>
            <person name="Brettin T."/>
            <person name="Detter J.C."/>
            <person name="Han C."/>
            <person name="Land M.L."/>
            <person name="Hauser L."/>
            <person name="Kyrpides N."/>
            <person name="Mikhailova N."/>
            <person name="Muyzer G."/>
            <person name="Woyke T."/>
        </authorList>
    </citation>
    <scope>NUCLEOTIDE SEQUENCE [LARGE SCALE GENOMIC DNA]</scope>
    <source>
        <strain evidence="1">ASO3-1</strain>
    </source>
</reference>
<evidence type="ECO:0000313" key="1">
    <source>
        <dbReference type="EMBL" id="EFI34113.1"/>
    </source>
</evidence>
<name>D6STU7_9BACT</name>
<dbReference type="EMBL" id="ACJN02000003">
    <property type="protein sequence ID" value="EFI34113.1"/>
    <property type="molecule type" value="Genomic_DNA"/>
</dbReference>
<organism evidence="1 2">
    <name type="scientific">Desulfonatronospira thiodismutans ASO3-1</name>
    <dbReference type="NCBI Taxonomy" id="555779"/>
    <lineage>
        <taxon>Bacteria</taxon>
        <taxon>Pseudomonadati</taxon>
        <taxon>Thermodesulfobacteriota</taxon>
        <taxon>Desulfovibrionia</taxon>
        <taxon>Desulfovibrionales</taxon>
        <taxon>Desulfonatronovibrionaceae</taxon>
        <taxon>Desulfonatronospira</taxon>
    </lineage>
</organism>
<keyword evidence="2" id="KW-1185">Reference proteome</keyword>
<dbReference type="OrthoDB" id="5472090at2"/>
<dbReference type="RefSeq" id="WP_008871462.1">
    <property type="nucleotide sequence ID" value="NZ_ACJN02000003.1"/>
</dbReference>
<comment type="caution">
    <text evidence="1">The sequence shown here is derived from an EMBL/GenBank/DDBJ whole genome shotgun (WGS) entry which is preliminary data.</text>
</comment>
<evidence type="ECO:0000313" key="2">
    <source>
        <dbReference type="Proteomes" id="UP000005496"/>
    </source>
</evidence>
<sequence>MGSQVIAACKCGANAIILIGGGMLNFMETCYFPCMCKGCHEVVQVNLLAKETRCPECRARNPIPYDDPGLQGTPGHHHVVEWRMTDQLDRDLVLTDGKYMCPKCGKMSLEFRDSGLCWD</sequence>
<dbReference type="AlphaFoldDB" id="D6STU7"/>
<accession>D6STU7</accession>
<dbReference type="eggNOG" id="ENOG5033JMW">
    <property type="taxonomic scope" value="Bacteria"/>
</dbReference>
<gene>
    <name evidence="1" type="ORF">Dthio_PD1454</name>
</gene>
<protein>
    <submittedName>
        <fullName evidence="1">Uncharacterized protein</fullName>
    </submittedName>
</protein>
<proteinExistence type="predicted"/>
<dbReference type="Proteomes" id="UP000005496">
    <property type="component" value="Unassembled WGS sequence"/>
</dbReference>